<comment type="function">
    <text evidence="12">Catalyzes the reversible NADPH-dependent reductive amination of L-2-amino-6-oxopimelate, the acyclic form of L-tetrahydrodipicolinate, to generate the meso compound, D,L-2,6-diaminopimelate.</text>
</comment>
<evidence type="ECO:0000256" key="6">
    <source>
        <dbReference type="ARBA" id="ARBA00022605"/>
    </source>
</evidence>
<dbReference type="CDD" id="cd02270">
    <property type="entry name" value="meso-DAPDH_N"/>
    <property type="match status" value="1"/>
</dbReference>
<dbReference type="InterPro" id="IPR032094">
    <property type="entry name" value="Meso-DAP_DH_C"/>
</dbReference>
<dbReference type="PIRSF" id="PIRSF025648">
    <property type="entry name" value="DDH"/>
    <property type="match status" value="1"/>
</dbReference>
<comment type="pathway">
    <text evidence="1 12">Amino-acid biosynthesis; L-lysine biosynthesis via DAP pathway; DL-2,6-diaminopimelate from (S)-tetrahydrodipicolinate: step 1/1.</text>
</comment>
<dbReference type="InterPro" id="IPR010190">
    <property type="entry name" value="Diaminopimelate_DH_Ddh"/>
</dbReference>
<dbReference type="Pfam" id="PF01408">
    <property type="entry name" value="GFO_IDH_MocA"/>
    <property type="match status" value="1"/>
</dbReference>
<evidence type="ECO:0000313" key="16">
    <source>
        <dbReference type="Proteomes" id="UP001333102"/>
    </source>
</evidence>
<evidence type="ECO:0000256" key="5">
    <source>
        <dbReference type="ARBA" id="ARBA00021654"/>
    </source>
</evidence>
<dbReference type="SUPFAM" id="SSF55347">
    <property type="entry name" value="Glyceraldehyde-3-phosphate dehydrogenase-like, C-terminal domain"/>
    <property type="match status" value="1"/>
</dbReference>
<dbReference type="InterPro" id="IPR036291">
    <property type="entry name" value="NAD(P)-bd_dom_sf"/>
</dbReference>
<organism evidence="15 16">
    <name type="scientific">Geochorda subterranea</name>
    <dbReference type="NCBI Taxonomy" id="3109564"/>
    <lineage>
        <taxon>Bacteria</taxon>
        <taxon>Bacillati</taxon>
        <taxon>Bacillota</taxon>
        <taxon>Limnochordia</taxon>
        <taxon>Limnochordales</taxon>
        <taxon>Geochordaceae</taxon>
        <taxon>Geochorda</taxon>
    </lineage>
</organism>
<dbReference type="Pfam" id="PF16654">
    <property type="entry name" value="DAPDH_C"/>
    <property type="match status" value="1"/>
</dbReference>
<dbReference type="Proteomes" id="UP001333102">
    <property type="component" value="Chromosome"/>
</dbReference>
<reference evidence="16" key="1">
    <citation type="submission" date="2023-12" db="EMBL/GenBank/DDBJ databases">
        <title>Novel isolates from deep terrestrial aquifers shed light on the physiology and ecology of the class Limnochordia.</title>
        <authorList>
            <person name="Karnachuk O.V."/>
            <person name="Lukina A.P."/>
            <person name="Avakyan M.R."/>
            <person name="Kadnikov V."/>
            <person name="Begmatov S."/>
            <person name="Beletsky A.V."/>
            <person name="Mardanov A.V."/>
            <person name="Ravin N.V."/>
        </authorList>
    </citation>
    <scope>NUCLEOTIDE SEQUENCE [LARGE SCALE GENOMIC DNA]</scope>
    <source>
        <strain evidence="16">LN</strain>
    </source>
</reference>
<dbReference type="EMBL" id="CP141614">
    <property type="protein sequence ID" value="WRP14579.1"/>
    <property type="molecule type" value="Genomic_DNA"/>
</dbReference>
<evidence type="ECO:0000313" key="15">
    <source>
        <dbReference type="EMBL" id="WRP14579.1"/>
    </source>
</evidence>
<dbReference type="GO" id="GO:0047850">
    <property type="term" value="F:diaminopimelate dehydrogenase activity"/>
    <property type="evidence" value="ECO:0007669"/>
    <property type="project" value="UniProtKB-EC"/>
</dbReference>
<proteinExistence type="inferred from homology"/>
<keyword evidence="7 12" id="KW-0521">NADP</keyword>
<evidence type="ECO:0000256" key="1">
    <source>
        <dbReference type="ARBA" id="ARBA00004896"/>
    </source>
</evidence>
<name>A0ABZ1BPH2_9FIRM</name>
<keyword evidence="9 12" id="KW-0560">Oxidoreductase</keyword>
<protein>
    <recommendedName>
        <fullName evidence="5 12">Meso-diaminopimelate D-dehydrogenase</fullName>
        <shortName evidence="12">DAPDH</shortName>
        <shortName evidence="12">Meso-DAP dehydrogenase</shortName>
        <ecNumber evidence="4 12">1.4.1.16</ecNumber>
    </recommendedName>
</protein>
<evidence type="ECO:0000256" key="11">
    <source>
        <dbReference type="ARBA" id="ARBA00052023"/>
    </source>
</evidence>
<feature type="domain" description="Gfo/Idh/MocA-like oxidoreductase N-terminal" evidence="13">
    <location>
        <begin position="5"/>
        <end position="86"/>
    </location>
</feature>
<evidence type="ECO:0000256" key="4">
    <source>
        <dbReference type="ARBA" id="ARBA00012080"/>
    </source>
</evidence>
<accession>A0ABZ1BPH2</accession>
<keyword evidence="10 12" id="KW-0457">Lysine biosynthesis</keyword>
<feature type="domain" description="Meso-diaminopimelate D-dehydrogenase C-terminal" evidence="14">
    <location>
        <begin position="120"/>
        <end position="178"/>
    </location>
</feature>
<dbReference type="Gene3D" id="3.30.360.10">
    <property type="entry name" value="Dihydrodipicolinate Reductase, domain 2"/>
    <property type="match status" value="1"/>
</dbReference>
<dbReference type="PANTHER" id="PTHR31873:SF6">
    <property type="entry name" value="ASPARTATE DEHYDROGENASE DOMAIN-CONTAINING PROTEIN"/>
    <property type="match status" value="1"/>
</dbReference>
<evidence type="ECO:0000259" key="13">
    <source>
        <dbReference type="Pfam" id="PF01408"/>
    </source>
</evidence>
<evidence type="ECO:0000256" key="2">
    <source>
        <dbReference type="ARBA" id="ARBA00007442"/>
    </source>
</evidence>
<keyword evidence="8 12" id="KW-0220">Diaminopimelate biosynthesis</keyword>
<keyword evidence="6 12" id="KW-0028">Amino-acid biosynthesis</keyword>
<gene>
    <name evidence="15" type="ORF">VLY81_14380</name>
</gene>
<evidence type="ECO:0000256" key="9">
    <source>
        <dbReference type="ARBA" id="ARBA00023002"/>
    </source>
</evidence>
<dbReference type="SUPFAM" id="SSF51735">
    <property type="entry name" value="NAD(P)-binding Rossmann-fold domains"/>
    <property type="match status" value="1"/>
</dbReference>
<dbReference type="InterPro" id="IPR000683">
    <property type="entry name" value="Gfo/Idh/MocA-like_OxRdtase_N"/>
</dbReference>
<evidence type="ECO:0000256" key="12">
    <source>
        <dbReference type="PIRNR" id="PIRNR025648"/>
    </source>
</evidence>
<dbReference type="PANTHER" id="PTHR31873">
    <property type="entry name" value="L-ASPARTATE DEHYDROGENASE-RELATED"/>
    <property type="match status" value="1"/>
</dbReference>
<evidence type="ECO:0000259" key="14">
    <source>
        <dbReference type="Pfam" id="PF16654"/>
    </source>
</evidence>
<evidence type="ECO:0000256" key="10">
    <source>
        <dbReference type="ARBA" id="ARBA00023154"/>
    </source>
</evidence>
<comment type="similarity">
    <text evidence="2 12">Belongs to the diaminopimelate dehydrogenase family.</text>
</comment>
<evidence type="ECO:0000256" key="7">
    <source>
        <dbReference type="ARBA" id="ARBA00022857"/>
    </source>
</evidence>
<dbReference type="Gene3D" id="3.40.50.720">
    <property type="entry name" value="NAD(P)-binding Rossmann-like Domain"/>
    <property type="match status" value="1"/>
</dbReference>
<comment type="subunit">
    <text evidence="3 12">Homodimer.</text>
</comment>
<evidence type="ECO:0000256" key="3">
    <source>
        <dbReference type="ARBA" id="ARBA00011738"/>
    </source>
</evidence>
<evidence type="ECO:0000256" key="8">
    <source>
        <dbReference type="ARBA" id="ARBA00022915"/>
    </source>
</evidence>
<dbReference type="NCBIfam" id="TIGR01921">
    <property type="entry name" value="DAP-DH"/>
    <property type="match status" value="1"/>
</dbReference>
<keyword evidence="16" id="KW-1185">Reference proteome</keyword>
<sequence>MATRLRAAVIGYGNVGRYAVEAVQEAPDLELAGIVRRDPSDRAGIDPSVAVVGHVSELGRVDVALLCVPTRQVPEVAQRYLAAGINTVDSYDIHGELVDLRRRLDPVAREHGAVAIVSAGWDPGTDSMVRAMLEFMAPRGITYTDFGPGMSMGHSVAVRAIPGVRDAMSLTVPVGQGVHRRLVYVELEPGADLEVVTRRILEDPYFQHDETRVIPVPSVEDVVDMGHGVRMERKGVSGRTHNQRFLFDMRINNPALTAQVMVAAARATFRQRPGAYTMLEVPVIDYLPGDREALLRRLM</sequence>
<dbReference type="EC" id="1.4.1.16" evidence="4 12"/>
<comment type="catalytic activity">
    <reaction evidence="11 12">
        <text>meso-2,6-diaminopimelate + NADP(+) + H2O = (S)-2-amino-6-oxoheptanedioate + NH4(+) + NADPH + H(+)</text>
        <dbReference type="Rhea" id="RHEA:13561"/>
        <dbReference type="ChEBI" id="CHEBI:15377"/>
        <dbReference type="ChEBI" id="CHEBI:15378"/>
        <dbReference type="ChEBI" id="CHEBI:28938"/>
        <dbReference type="ChEBI" id="CHEBI:57783"/>
        <dbReference type="ChEBI" id="CHEBI:57791"/>
        <dbReference type="ChEBI" id="CHEBI:58349"/>
        <dbReference type="ChEBI" id="CHEBI:58556"/>
        <dbReference type="EC" id="1.4.1.16"/>
    </reaction>
</comment>